<dbReference type="SUPFAM" id="SSF53756">
    <property type="entry name" value="UDP-Glycosyltransferase/glycogen phosphorylase"/>
    <property type="match status" value="1"/>
</dbReference>
<dbReference type="Pfam" id="PF13439">
    <property type="entry name" value="Glyco_transf_4"/>
    <property type="match status" value="1"/>
</dbReference>
<dbReference type="InterPro" id="IPR001296">
    <property type="entry name" value="Glyco_trans_1"/>
</dbReference>
<dbReference type="PANTHER" id="PTHR12526:SF630">
    <property type="entry name" value="GLYCOSYLTRANSFERASE"/>
    <property type="match status" value="1"/>
</dbReference>
<dbReference type="EMBL" id="MNUU01000044">
    <property type="protein sequence ID" value="OIO07498.1"/>
    <property type="molecule type" value="Genomic_DNA"/>
</dbReference>
<gene>
    <name evidence="3" type="ORF">AUJ27_02315</name>
</gene>
<evidence type="ECO:0008006" key="5">
    <source>
        <dbReference type="Google" id="ProtNLM"/>
    </source>
</evidence>
<dbReference type="Gene3D" id="3.40.50.2000">
    <property type="entry name" value="Glycogen Phosphorylase B"/>
    <property type="match status" value="2"/>
</dbReference>
<proteinExistence type="predicted"/>
<evidence type="ECO:0000259" key="2">
    <source>
        <dbReference type="Pfam" id="PF13439"/>
    </source>
</evidence>
<reference evidence="3 4" key="1">
    <citation type="journal article" date="2016" name="Environ. Microbiol.">
        <title>Genomic resolution of a cold subsurface aquifer community provides metabolic insights for novel microbes adapted to high CO concentrations.</title>
        <authorList>
            <person name="Probst A.J."/>
            <person name="Castelle C.J."/>
            <person name="Singh A."/>
            <person name="Brown C.T."/>
            <person name="Anantharaman K."/>
            <person name="Sharon I."/>
            <person name="Hug L.A."/>
            <person name="Burstein D."/>
            <person name="Emerson J.B."/>
            <person name="Thomas B.C."/>
            <person name="Banfield J.F."/>
        </authorList>
    </citation>
    <scope>NUCLEOTIDE SEQUENCE [LARGE SCALE GENOMIC DNA]</scope>
    <source>
        <strain evidence="3">CG1_02_37_44</strain>
    </source>
</reference>
<dbReference type="AlphaFoldDB" id="A0A1J4T6V5"/>
<name>A0A1J4T6V5_9BACT</name>
<feature type="domain" description="Glycosyltransferase subfamily 4-like N-terminal" evidence="2">
    <location>
        <begin position="51"/>
        <end position="187"/>
    </location>
</feature>
<dbReference type="STRING" id="1805146.AUJ27_02315"/>
<dbReference type="CDD" id="cd03801">
    <property type="entry name" value="GT4_PimA-like"/>
    <property type="match status" value="1"/>
</dbReference>
<protein>
    <recommendedName>
        <fullName evidence="5">Glycosyl transferase family 1 domain-containing protein</fullName>
    </recommendedName>
</protein>
<dbReference type="PANTHER" id="PTHR12526">
    <property type="entry name" value="GLYCOSYLTRANSFERASE"/>
    <property type="match status" value="1"/>
</dbReference>
<dbReference type="GO" id="GO:0016757">
    <property type="term" value="F:glycosyltransferase activity"/>
    <property type="evidence" value="ECO:0007669"/>
    <property type="project" value="InterPro"/>
</dbReference>
<comment type="caution">
    <text evidence="3">The sequence shown here is derived from an EMBL/GenBank/DDBJ whole genome shotgun (WGS) entry which is preliminary data.</text>
</comment>
<dbReference type="Pfam" id="PF00534">
    <property type="entry name" value="Glycos_transf_1"/>
    <property type="match status" value="1"/>
</dbReference>
<evidence type="ECO:0000259" key="1">
    <source>
        <dbReference type="Pfam" id="PF00534"/>
    </source>
</evidence>
<organism evidence="3 4">
    <name type="scientific">Candidatus Falkowbacteria bacterium CG1_02_37_44</name>
    <dbReference type="NCBI Taxonomy" id="1805146"/>
    <lineage>
        <taxon>Bacteria</taxon>
        <taxon>Candidatus Falkowiibacteriota</taxon>
    </lineage>
</organism>
<dbReference type="InterPro" id="IPR028098">
    <property type="entry name" value="Glyco_trans_4-like_N"/>
</dbReference>
<evidence type="ECO:0000313" key="3">
    <source>
        <dbReference type="EMBL" id="OIO07498.1"/>
    </source>
</evidence>
<dbReference type="Proteomes" id="UP000183192">
    <property type="component" value="Unassembled WGS sequence"/>
</dbReference>
<sequence>MKIAFIHSDKKIGTGAHFINDLIACKLRDKGTEVNNFYPQFLLTDTPIHFKGINNILFFYSLLEKREEILRHDIIQGTTYTPLAFLRFSKPVVSHFGSTTIGFLKAVPKTNHLENGCSDVFLRLKQSGAIRELNIKTRRPLNDIASIEQYAAERADYIIATSEIVKKDLVGVGINAEKIEVIYNAIEDYWFETPNNTPKSVPTLIFLGRIGEDPFTLKLKGVDRFIWLFERFPEVKKFSVVMSRNKKLVQWMKNNIPNHSIVANAVKDTIPSILNQYAGGIALLTSRYEGFSLSLIEAMSQGLVPISFSVGVAPEIIHNGENGFIVHTIEEAEEKIKFLLSDTALRHRLASAARETAKQFRSKIMIEKTLALYKKIIG</sequence>
<accession>A0A1J4T6V5</accession>
<feature type="domain" description="Glycosyl transferase family 1" evidence="1">
    <location>
        <begin position="199"/>
        <end position="355"/>
    </location>
</feature>
<evidence type="ECO:0000313" key="4">
    <source>
        <dbReference type="Proteomes" id="UP000183192"/>
    </source>
</evidence>